<dbReference type="PANTHER" id="PTHR42899:SF1">
    <property type="entry name" value="SPERMATOGENESIS-ASSOCIATED PROTEIN 20"/>
    <property type="match status" value="1"/>
</dbReference>
<dbReference type="Pfam" id="PF03190">
    <property type="entry name" value="Thioredox_DsbH"/>
    <property type="match status" value="1"/>
</dbReference>
<comment type="caution">
    <text evidence="2">The sequence shown here is derived from an EMBL/GenBank/DDBJ whole genome shotgun (WGS) entry which is preliminary data.</text>
</comment>
<dbReference type="Proteomes" id="UP001165561">
    <property type="component" value="Unassembled WGS sequence"/>
</dbReference>
<dbReference type="PANTHER" id="PTHR42899">
    <property type="entry name" value="SPERMATOGENESIS-ASSOCIATED PROTEIN 20"/>
    <property type="match status" value="1"/>
</dbReference>
<dbReference type="EMBL" id="JARACI010000860">
    <property type="protein sequence ID" value="MDD9206361.1"/>
    <property type="molecule type" value="Genomic_DNA"/>
</dbReference>
<keyword evidence="3" id="KW-1185">Reference proteome</keyword>
<proteinExistence type="predicted"/>
<name>A0ABT5TWC3_9MICO</name>
<organism evidence="2 3">
    <name type="scientific">Georgenia halotolerans</name>
    <dbReference type="NCBI Taxonomy" id="3028317"/>
    <lineage>
        <taxon>Bacteria</taxon>
        <taxon>Bacillati</taxon>
        <taxon>Actinomycetota</taxon>
        <taxon>Actinomycetes</taxon>
        <taxon>Micrococcales</taxon>
        <taxon>Bogoriellaceae</taxon>
        <taxon>Georgenia</taxon>
    </lineage>
</organism>
<feature type="domain" description="Spermatogenesis-associated protein 20-like TRX" evidence="1">
    <location>
        <begin position="2"/>
        <end position="109"/>
    </location>
</feature>
<evidence type="ECO:0000313" key="3">
    <source>
        <dbReference type="Proteomes" id="UP001165561"/>
    </source>
</evidence>
<feature type="non-terminal residue" evidence="2">
    <location>
        <position position="110"/>
    </location>
</feature>
<dbReference type="Gene3D" id="3.40.30.10">
    <property type="entry name" value="Glutaredoxin"/>
    <property type="match status" value="1"/>
</dbReference>
<dbReference type="InterPro" id="IPR024705">
    <property type="entry name" value="Ssp411"/>
</dbReference>
<accession>A0ABT5TWC3</accession>
<sequence length="110" mass="12442">MTNRLADAQSPYLLQHADNPVDWYPWGEEAFAEARRRDVPLLISVGYAACHWCHVMAHESFEDPATAALMNERFVNVKVDREERPDVDAVYMTATQATTGRGGWPMTVFA</sequence>
<dbReference type="InterPro" id="IPR004879">
    <property type="entry name" value="Ssp411-like_TRX"/>
</dbReference>
<evidence type="ECO:0000313" key="2">
    <source>
        <dbReference type="EMBL" id="MDD9206361.1"/>
    </source>
</evidence>
<protein>
    <submittedName>
        <fullName evidence="2">Thioredoxin domain-containing protein</fullName>
    </submittedName>
</protein>
<dbReference type="InterPro" id="IPR036249">
    <property type="entry name" value="Thioredoxin-like_sf"/>
</dbReference>
<dbReference type="SUPFAM" id="SSF52833">
    <property type="entry name" value="Thioredoxin-like"/>
    <property type="match status" value="1"/>
</dbReference>
<dbReference type="CDD" id="cd02955">
    <property type="entry name" value="SSP411"/>
    <property type="match status" value="1"/>
</dbReference>
<evidence type="ECO:0000259" key="1">
    <source>
        <dbReference type="Pfam" id="PF03190"/>
    </source>
</evidence>
<reference evidence="2" key="1">
    <citation type="submission" date="2023-02" db="EMBL/GenBank/DDBJ databases">
        <title>Georgenia sp.10Sc9-8, isolated from a soil sample collected from the Taklamakan desert.</title>
        <authorList>
            <person name="Liu S."/>
        </authorList>
    </citation>
    <scope>NUCLEOTIDE SEQUENCE</scope>
    <source>
        <strain evidence="2">10Sc9-8</strain>
    </source>
</reference>
<gene>
    <name evidence="2" type="ORF">PU560_07755</name>
</gene>